<dbReference type="Proteomes" id="UP000288716">
    <property type="component" value="Unassembled WGS sequence"/>
</dbReference>
<reference evidence="1 2" key="1">
    <citation type="journal article" date="2018" name="Gigascience">
        <title>Genomes of trombidid mites reveal novel predicted allergens and laterally-transferred genes associated with secondary metabolism.</title>
        <authorList>
            <person name="Dong X."/>
            <person name="Chaisiri K."/>
            <person name="Xia D."/>
            <person name="Armstrong S.D."/>
            <person name="Fang Y."/>
            <person name="Donnelly M.J."/>
            <person name="Kadowaki T."/>
            <person name="McGarry J.W."/>
            <person name="Darby A.C."/>
            <person name="Makepeace B.L."/>
        </authorList>
    </citation>
    <scope>NUCLEOTIDE SEQUENCE [LARGE SCALE GENOMIC DNA]</scope>
    <source>
        <strain evidence="1">UoL-UT</strain>
    </source>
</reference>
<dbReference type="OrthoDB" id="6425971at2759"/>
<proteinExistence type="predicted"/>
<accession>A0A443S562</accession>
<gene>
    <name evidence="1" type="ORF">B4U80_06806</name>
</gene>
<comment type="caution">
    <text evidence="1">The sequence shown here is derived from an EMBL/GenBank/DDBJ whole genome shotgun (WGS) entry which is preliminary data.</text>
</comment>
<evidence type="ECO:0000313" key="1">
    <source>
        <dbReference type="EMBL" id="RWS22698.1"/>
    </source>
</evidence>
<dbReference type="InterPro" id="IPR027417">
    <property type="entry name" value="P-loop_NTPase"/>
</dbReference>
<keyword evidence="2" id="KW-1185">Reference proteome</keyword>
<dbReference type="VEuPathDB" id="VectorBase:LDEU009342"/>
<evidence type="ECO:0000313" key="2">
    <source>
        <dbReference type="Proteomes" id="UP000288716"/>
    </source>
</evidence>
<sequence length="223" mass="25997">MDTVPSQSVDFDVIQLKHPFSCLIAGPSFSGKTTLVINIINSITKISNINKNNINLLWVYGQREAIENIYFDQHINVTFDDGIPTDAYLREKDVDLVVIDDLMSEACDDKLLAEFFTKKSHHMKFSVFLLIQNLFYKSRQLRTISLNASYIIILNNRRDVSQIDYFGRQLFPNNRRFFSDVYKDATQHPFGYILVDLKQTTPEAYRLRSNITDPYQTIIYMEK</sequence>
<organism evidence="1 2">
    <name type="scientific">Leptotrombidium deliense</name>
    <dbReference type="NCBI Taxonomy" id="299467"/>
    <lineage>
        <taxon>Eukaryota</taxon>
        <taxon>Metazoa</taxon>
        <taxon>Ecdysozoa</taxon>
        <taxon>Arthropoda</taxon>
        <taxon>Chelicerata</taxon>
        <taxon>Arachnida</taxon>
        <taxon>Acari</taxon>
        <taxon>Acariformes</taxon>
        <taxon>Trombidiformes</taxon>
        <taxon>Prostigmata</taxon>
        <taxon>Anystina</taxon>
        <taxon>Parasitengona</taxon>
        <taxon>Trombiculoidea</taxon>
        <taxon>Trombiculidae</taxon>
        <taxon>Leptotrombidium</taxon>
    </lineage>
</organism>
<dbReference type="Gene3D" id="3.40.50.300">
    <property type="entry name" value="P-loop containing nucleotide triphosphate hydrolases"/>
    <property type="match status" value="1"/>
</dbReference>
<dbReference type="SUPFAM" id="SSF52540">
    <property type="entry name" value="P-loop containing nucleoside triphosphate hydrolases"/>
    <property type="match status" value="1"/>
</dbReference>
<dbReference type="AlphaFoldDB" id="A0A443S562"/>
<dbReference type="EMBL" id="NCKV01008124">
    <property type="protein sequence ID" value="RWS22698.1"/>
    <property type="molecule type" value="Genomic_DNA"/>
</dbReference>
<protein>
    <submittedName>
        <fullName evidence="1">Uncharacterized protein</fullName>
    </submittedName>
</protein>
<name>A0A443S562_9ACAR</name>